<dbReference type="GO" id="GO:0008278">
    <property type="term" value="C:cohesin complex"/>
    <property type="evidence" value="ECO:0007669"/>
    <property type="project" value="InterPro"/>
</dbReference>
<sequence length="1347" mass="146210">MFYSQFILAKKGPLGTIWIAAHLERKLRKNQVADTDIGVSVDSILFPDVPIALRLSSHLLLGVVRIYSRKVGYLFDDCSEALLKVKQAFRSTAVDLPPEESKAPYHSITLPETFELDDFELPDNDIFQGNYVDHHISSREQITLQDNMEGVIYSTSKFGLDGNYYFEYLIARFVMTLLLICLHGDFCSERFGDGDTSGLDLDEELFLDKVAAVGDASGSADPQASVEPMTPIKQEEHHEEMAANSESMFDGVDGDADFMDHAPCTPGLAEEPNLSNVQEISACEDHLGLEDRHVTEYAVKANSVNLSCENNVNNGSELLENQALTAGSNGELPVKGYSENLSCENNANNGSGLLENQALTDVSNADTVHSGAAEENGYHLGNMCDKQLVPDGQLPPSGVAVDLVSSSDPTVTSGPSSAAVHQVNAKSSVLECADAIVAASDGQTNERSLQCMLSDMDKVDVSTPGCFPDEPSLPNGISSTKVNYDVSALSSICRPVPEDISPSNQRSPKAVSNNIAIPGNLDAGESQDITCFETPKTADCLEQSVFDEDTGAQVHVLSRCNASAQLDASKSSCEHAVNNEPPSYFSGFHLPETSKEGELHASVETCHAAGYSEQISKESLVKEPVPHEDIQKDTDKSTDRADNVVPEDRHMEFMSSSAASALPAPEKILSMSGGLVDLPRSIFPEATPDYLAGFNEADAGDKFISGKKRSYTESTLTEQSFNSAESSRMVRSKKSGGFIPDDDDLLSSILVGRRSSALKLKATPRPSEITSSKRARSAARMTASKRKVLMDDIMVLHGDMIRQQLIHAEDIRRVRKKAPCTHAEISAIQKQLLEDEIFRAGVLTGLSVELSSLHKQTFDLSTVKVSSSSDVSCSHAEMAVKPQITAEYAENSISNLEEQRQQPSVECAEKPISNFEEQRQQLTAEYAENPITNLEEQQATVFNESHVERESGKEGSDERFVARDDSILGDVEATIPTENKEVDEHDQCLKSDASQLRPDTVTDVAAANGFHLEPSDNTAEIGPQVTYLSGADAADTASAAKELLACPKSGGLGGDGDIIAGLPLTDLFNESGREAAFILPEVSYGSPNRAPAAQADKSLENLNDETLVVSSDWPESNYFISEAETGIENMVEDADLLEAAQDSATVEIATNVEDIVADDFNQSFADNVIGTEQPTTDASYDETNMHLLDDPIGAGDYPCKQENFSYNMMGADLTDGNLGDLNDLDYSAAGNDTGFLNFDDDDDEEAEAADDYVPAADVTRITENIGWSSRTRAVSKYLQTLFIKESERGRTSLSMDSLLVGKTRKEASRMFFETLVLKTRDYLHVEQVIPFDDVTINPGMKLMKSDF</sequence>
<proteinExistence type="inferred from homology"/>
<feature type="domain" description="Rad21/Rec8-like protein N-terminal" evidence="9">
    <location>
        <begin position="1"/>
        <end position="101"/>
    </location>
</feature>
<dbReference type="GO" id="GO:0007062">
    <property type="term" value="P:sister chromatid cohesion"/>
    <property type="evidence" value="ECO:0007669"/>
    <property type="project" value="InterPro"/>
</dbReference>
<evidence type="ECO:0000256" key="3">
    <source>
        <dbReference type="ARBA" id="ARBA00022776"/>
    </source>
</evidence>
<feature type="region of interest" description="Disordered" evidence="7">
    <location>
        <begin position="619"/>
        <end position="641"/>
    </location>
</feature>
<comment type="caution">
    <text evidence="10">The sequence shown here is derived from an EMBL/GenBank/DDBJ whole genome shotgun (WGS) entry which is preliminary data.</text>
</comment>
<evidence type="ECO:0000256" key="2">
    <source>
        <dbReference type="ARBA" id="ARBA00009870"/>
    </source>
</evidence>
<dbReference type="Pfam" id="PF04824">
    <property type="entry name" value="Rad21_Rec8"/>
    <property type="match status" value="1"/>
</dbReference>
<dbReference type="InterPro" id="IPR006910">
    <property type="entry name" value="Rad21_Rec8_N"/>
</dbReference>
<keyword evidence="3" id="KW-0131">Cell cycle</keyword>
<keyword evidence="5" id="KW-0539">Nucleus</keyword>
<dbReference type="GO" id="GO:0005634">
    <property type="term" value="C:nucleus"/>
    <property type="evidence" value="ECO:0007669"/>
    <property type="project" value="UniProtKB-SubCell"/>
</dbReference>
<dbReference type="Proteomes" id="UP000824120">
    <property type="component" value="Chromosome 11"/>
</dbReference>
<dbReference type="OrthoDB" id="10071381at2759"/>
<comment type="similarity">
    <text evidence="2">Belongs to the rad21 family.</text>
</comment>
<feature type="domain" description="Rad21/Rec8-like protein C-terminal eukaryotic" evidence="8">
    <location>
        <begin position="1290"/>
        <end position="1341"/>
    </location>
</feature>
<dbReference type="Pfam" id="PF04825">
    <property type="entry name" value="Rad21_Rec8_N"/>
    <property type="match status" value="1"/>
</dbReference>
<evidence type="ECO:0000259" key="8">
    <source>
        <dbReference type="Pfam" id="PF04824"/>
    </source>
</evidence>
<gene>
    <name evidence="10" type="ORF">H5410_054802</name>
</gene>
<dbReference type="GO" id="GO:1990414">
    <property type="term" value="P:replication-born double-strand break repair via sister chromatid exchange"/>
    <property type="evidence" value="ECO:0007669"/>
    <property type="project" value="TreeGrafter"/>
</dbReference>
<evidence type="ECO:0008006" key="12">
    <source>
        <dbReference type="Google" id="ProtNLM"/>
    </source>
</evidence>
<comment type="subcellular location">
    <subcellularLocation>
        <location evidence="1">Nucleus</location>
    </subcellularLocation>
</comment>
<dbReference type="PANTHER" id="PTHR12585">
    <property type="entry name" value="SCC1 / RAD21 FAMILY MEMBER"/>
    <property type="match status" value="1"/>
</dbReference>
<evidence type="ECO:0000256" key="6">
    <source>
        <dbReference type="ARBA" id="ARBA00064543"/>
    </source>
</evidence>
<keyword evidence="3" id="KW-0498">Mitosis</keyword>
<dbReference type="PANTHER" id="PTHR12585:SF69">
    <property type="entry name" value="FI11703P"/>
    <property type="match status" value="1"/>
</dbReference>
<evidence type="ECO:0000256" key="5">
    <source>
        <dbReference type="ARBA" id="ARBA00023242"/>
    </source>
</evidence>
<dbReference type="CDD" id="cd21793">
    <property type="entry name" value="Rad21_Rec8_M_AtSYN1-like"/>
    <property type="match status" value="1"/>
</dbReference>
<reference evidence="10 11" key="1">
    <citation type="submission" date="2020-09" db="EMBL/GenBank/DDBJ databases">
        <title>De no assembly of potato wild relative species, Solanum commersonii.</title>
        <authorList>
            <person name="Cho K."/>
        </authorList>
    </citation>
    <scope>NUCLEOTIDE SEQUENCE [LARGE SCALE GENOMIC DNA]</scope>
    <source>
        <strain evidence="10">LZ3.2</strain>
        <tissue evidence="10">Leaf</tissue>
    </source>
</reference>
<dbReference type="EMBL" id="JACXVP010000011">
    <property type="protein sequence ID" value="KAG5574668.1"/>
    <property type="molecule type" value="Genomic_DNA"/>
</dbReference>
<dbReference type="InterPro" id="IPR036390">
    <property type="entry name" value="WH_DNA-bd_sf"/>
</dbReference>
<dbReference type="InterPro" id="IPR023093">
    <property type="entry name" value="ScpA-like_C"/>
</dbReference>
<dbReference type="FunFam" id="1.10.10.580:FF:000002">
    <property type="entry name" value="Sister chromatid cohesion 1 protein 4"/>
    <property type="match status" value="1"/>
</dbReference>
<accession>A0A9J5WHG1</accession>
<protein>
    <recommendedName>
        <fullName evidence="12">Cohesin subunit rad21</fullName>
    </recommendedName>
</protein>
<dbReference type="Gene3D" id="1.10.10.580">
    <property type="entry name" value="Structural maintenance of chromosome 1. Chain E"/>
    <property type="match status" value="1"/>
</dbReference>
<comment type="subunit">
    <text evidence="6">Component of the cohesin complex.</text>
</comment>
<evidence type="ECO:0000256" key="1">
    <source>
        <dbReference type="ARBA" id="ARBA00004123"/>
    </source>
</evidence>
<dbReference type="GO" id="GO:0003682">
    <property type="term" value="F:chromatin binding"/>
    <property type="evidence" value="ECO:0007669"/>
    <property type="project" value="TreeGrafter"/>
</dbReference>
<dbReference type="SUPFAM" id="SSF46785">
    <property type="entry name" value="Winged helix' DNA-binding domain"/>
    <property type="match status" value="1"/>
</dbReference>
<evidence type="ECO:0000313" key="11">
    <source>
        <dbReference type="Proteomes" id="UP000824120"/>
    </source>
</evidence>
<keyword evidence="3" id="KW-0132">Cell division</keyword>
<dbReference type="InterPro" id="IPR039781">
    <property type="entry name" value="Rad21/Rec8-like"/>
</dbReference>
<name>A0A9J5WHG1_SOLCO</name>
<keyword evidence="4" id="KW-0159">Chromosome partition</keyword>
<keyword evidence="11" id="KW-1185">Reference proteome</keyword>
<evidence type="ECO:0000259" key="9">
    <source>
        <dbReference type="Pfam" id="PF04825"/>
    </source>
</evidence>
<organism evidence="10 11">
    <name type="scientific">Solanum commersonii</name>
    <name type="common">Commerson's wild potato</name>
    <name type="synonym">Commerson's nightshade</name>
    <dbReference type="NCBI Taxonomy" id="4109"/>
    <lineage>
        <taxon>Eukaryota</taxon>
        <taxon>Viridiplantae</taxon>
        <taxon>Streptophyta</taxon>
        <taxon>Embryophyta</taxon>
        <taxon>Tracheophyta</taxon>
        <taxon>Spermatophyta</taxon>
        <taxon>Magnoliopsida</taxon>
        <taxon>eudicotyledons</taxon>
        <taxon>Gunneridae</taxon>
        <taxon>Pentapetalae</taxon>
        <taxon>asterids</taxon>
        <taxon>lamiids</taxon>
        <taxon>Solanales</taxon>
        <taxon>Solanaceae</taxon>
        <taxon>Solanoideae</taxon>
        <taxon>Solaneae</taxon>
        <taxon>Solanum</taxon>
    </lineage>
</organism>
<dbReference type="GO" id="GO:0007059">
    <property type="term" value="P:chromosome segregation"/>
    <property type="evidence" value="ECO:0007669"/>
    <property type="project" value="UniProtKB-KW"/>
</dbReference>
<dbReference type="InterPro" id="IPR006909">
    <property type="entry name" value="Rad21/Rec8_C_eu"/>
</dbReference>
<evidence type="ECO:0000256" key="4">
    <source>
        <dbReference type="ARBA" id="ARBA00022829"/>
    </source>
</evidence>
<evidence type="ECO:0000256" key="7">
    <source>
        <dbReference type="SAM" id="MobiDB-lite"/>
    </source>
</evidence>
<evidence type="ECO:0000313" key="10">
    <source>
        <dbReference type="EMBL" id="KAG5574668.1"/>
    </source>
</evidence>